<evidence type="ECO:0000256" key="2">
    <source>
        <dbReference type="ARBA" id="ARBA00022475"/>
    </source>
</evidence>
<feature type="transmembrane region" description="Helical" evidence="8">
    <location>
        <begin position="188"/>
        <end position="207"/>
    </location>
</feature>
<dbReference type="STRING" id="1121117.SAMN02745977_02331"/>
<dbReference type="InterPro" id="IPR027417">
    <property type="entry name" value="P-loop_NTPase"/>
</dbReference>
<evidence type="ECO:0000259" key="9">
    <source>
        <dbReference type="PROSITE" id="PS50893"/>
    </source>
</evidence>
<comment type="subcellular location">
    <subcellularLocation>
        <location evidence="1">Cell membrane</location>
        <topology evidence="1">Multi-pass membrane protein</topology>
    </subcellularLocation>
</comment>
<feature type="transmembrane region" description="Helical" evidence="8">
    <location>
        <begin position="43"/>
        <end position="66"/>
    </location>
</feature>
<dbReference type="PANTHER" id="PTHR43394">
    <property type="entry name" value="ATP-DEPENDENT PERMEASE MDL1, MITOCHONDRIAL"/>
    <property type="match status" value="1"/>
</dbReference>
<dbReference type="InterPro" id="IPR003439">
    <property type="entry name" value="ABC_transporter-like_ATP-bd"/>
</dbReference>
<dbReference type="GO" id="GO:0015421">
    <property type="term" value="F:ABC-type oligopeptide transporter activity"/>
    <property type="evidence" value="ECO:0007669"/>
    <property type="project" value="TreeGrafter"/>
</dbReference>
<feature type="domain" description="ABC transporter" evidence="9">
    <location>
        <begin position="365"/>
        <end position="605"/>
    </location>
</feature>
<dbReference type="SUPFAM" id="SSF90123">
    <property type="entry name" value="ABC transporter transmembrane region"/>
    <property type="match status" value="1"/>
</dbReference>
<dbReference type="SMART" id="SM00382">
    <property type="entry name" value="AAA"/>
    <property type="match status" value="1"/>
</dbReference>
<dbReference type="PROSITE" id="PS50893">
    <property type="entry name" value="ABC_TRANSPORTER_2"/>
    <property type="match status" value="1"/>
</dbReference>
<dbReference type="InterPro" id="IPR039421">
    <property type="entry name" value="Type_1_exporter"/>
</dbReference>
<evidence type="ECO:0000256" key="7">
    <source>
        <dbReference type="ARBA" id="ARBA00023136"/>
    </source>
</evidence>
<dbReference type="FunFam" id="1.20.1560.10:FF:000070">
    <property type="entry name" value="Multidrug ABC transporter ATP-binding protein"/>
    <property type="match status" value="1"/>
</dbReference>
<dbReference type="PANTHER" id="PTHR43394:SF1">
    <property type="entry name" value="ATP-BINDING CASSETTE SUB-FAMILY B MEMBER 10, MITOCHONDRIAL"/>
    <property type="match status" value="1"/>
</dbReference>
<protein>
    <submittedName>
        <fullName evidence="11">ATP-binding cassette, subfamily B, multidrug efflux pump</fullName>
    </submittedName>
</protein>
<accession>A0A1H8KDV1</accession>
<dbReference type="RefSeq" id="WP_091818141.1">
    <property type="nucleotide sequence ID" value="NZ_FOCW01000010.1"/>
</dbReference>
<name>A0A1H8KDV1_9BURK</name>
<evidence type="ECO:0000313" key="11">
    <source>
        <dbReference type="EMBL" id="SEN91162.1"/>
    </source>
</evidence>
<gene>
    <name evidence="11" type="ORF">SAMN02745977_02331</name>
</gene>
<dbReference type="GO" id="GO:0016887">
    <property type="term" value="F:ATP hydrolysis activity"/>
    <property type="evidence" value="ECO:0007669"/>
    <property type="project" value="InterPro"/>
</dbReference>
<organism evidence="11 12">
    <name type="scientific">Brachymonas denitrificans DSM 15123</name>
    <dbReference type="NCBI Taxonomy" id="1121117"/>
    <lineage>
        <taxon>Bacteria</taxon>
        <taxon>Pseudomonadati</taxon>
        <taxon>Pseudomonadota</taxon>
        <taxon>Betaproteobacteria</taxon>
        <taxon>Burkholderiales</taxon>
        <taxon>Comamonadaceae</taxon>
        <taxon>Brachymonas</taxon>
    </lineage>
</organism>
<evidence type="ECO:0000256" key="1">
    <source>
        <dbReference type="ARBA" id="ARBA00004651"/>
    </source>
</evidence>
<feature type="transmembrane region" description="Helical" evidence="8">
    <location>
        <begin position="159"/>
        <end position="182"/>
    </location>
</feature>
<evidence type="ECO:0000256" key="6">
    <source>
        <dbReference type="ARBA" id="ARBA00022989"/>
    </source>
</evidence>
<dbReference type="FunFam" id="3.40.50.300:FF:000218">
    <property type="entry name" value="Multidrug ABC transporter ATP-binding protein"/>
    <property type="match status" value="1"/>
</dbReference>
<feature type="transmembrane region" description="Helical" evidence="8">
    <location>
        <begin position="87"/>
        <end position="108"/>
    </location>
</feature>
<dbReference type="Gene3D" id="3.40.50.300">
    <property type="entry name" value="P-loop containing nucleotide triphosphate hydrolases"/>
    <property type="match status" value="1"/>
</dbReference>
<dbReference type="GO" id="GO:0005886">
    <property type="term" value="C:plasma membrane"/>
    <property type="evidence" value="ECO:0007669"/>
    <property type="project" value="UniProtKB-SubCell"/>
</dbReference>
<keyword evidence="12" id="KW-1185">Reference proteome</keyword>
<dbReference type="GO" id="GO:0005524">
    <property type="term" value="F:ATP binding"/>
    <property type="evidence" value="ECO:0007669"/>
    <property type="project" value="UniProtKB-KW"/>
</dbReference>
<evidence type="ECO:0000313" key="12">
    <source>
        <dbReference type="Proteomes" id="UP000199531"/>
    </source>
</evidence>
<keyword evidence="3 8" id="KW-0812">Transmembrane</keyword>
<dbReference type="InterPro" id="IPR036640">
    <property type="entry name" value="ABC1_TM_sf"/>
</dbReference>
<evidence type="ECO:0000256" key="8">
    <source>
        <dbReference type="SAM" id="Phobius"/>
    </source>
</evidence>
<dbReference type="PROSITE" id="PS00211">
    <property type="entry name" value="ABC_TRANSPORTER_1"/>
    <property type="match status" value="1"/>
</dbReference>
<feature type="transmembrane region" description="Helical" evidence="8">
    <location>
        <begin position="274"/>
        <end position="294"/>
    </location>
</feature>
<dbReference type="OrthoDB" id="8554730at2"/>
<keyword evidence="7 8" id="KW-0472">Membrane</keyword>
<reference evidence="11 12" key="1">
    <citation type="submission" date="2016-10" db="EMBL/GenBank/DDBJ databases">
        <authorList>
            <person name="de Groot N.N."/>
        </authorList>
    </citation>
    <scope>NUCLEOTIDE SEQUENCE [LARGE SCALE GENOMIC DNA]</scope>
    <source>
        <strain evidence="11 12">DSM 15123</strain>
    </source>
</reference>
<evidence type="ECO:0000259" key="10">
    <source>
        <dbReference type="PROSITE" id="PS50929"/>
    </source>
</evidence>
<dbReference type="Gene3D" id="1.20.1560.10">
    <property type="entry name" value="ABC transporter type 1, transmembrane domain"/>
    <property type="match status" value="1"/>
</dbReference>
<feature type="domain" description="ABC transmembrane type-1" evidence="10">
    <location>
        <begin position="45"/>
        <end position="331"/>
    </location>
</feature>
<keyword evidence="6 8" id="KW-1133">Transmembrane helix</keyword>
<evidence type="ECO:0000256" key="3">
    <source>
        <dbReference type="ARBA" id="ARBA00022692"/>
    </source>
</evidence>
<dbReference type="Pfam" id="PF00005">
    <property type="entry name" value="ABC_tran"/>
    <property type="match status" value="1"/>
</dbReference>
<dbReference type="InterPro" id="IPR017871">
    <property type="entry name" value="ABC_transporter-like_CS"/>
</dbReference>
<dbReference type="EMBL" id="FOCW01000010">
    <property type="protein sequence ID" value="SEN91162.1"/>
    <property type="molecule type" value="Genomic_DNA"/>
</dbReference>
<dbReference type="InterPro" id="IPR011527">
    <property type="entry name" value="ABC1_TM_dom"/>
</dbReference>
<dbReference type="Proteomes" id="UP000199531">
    <property type="component" value="Unassembled WGS sequence"/>
</dbReference>
<keyword evidence="4" id="KW-0547">Nucleotide-binding</keyword>
<dbReference type="InterPro" id="IPR003593">
    <property type="entry name" value="AAA+_ATPase"/>
</dbReference>
<evidence type="ECO:0000256" key="4">
    <source>
        <dbReference type="ARBA" id="ARBA00022741"/>
    </source>
</evidence>
<proteinExistence type="predicted"/>
<dbReference type="PROSITE" id="PS50929">
    <property type="entry name" value="ABC_TM1F"/>
    <property type="match status" value="1"/>
</dbReference>
<keyword evidence="5 11" id="KW-0067">ATP-binding</keyword>
<evidence type="ECO:0000256" key="5">
    <source>
        <dbReference type="ARBA" id="ARBA00022840"/>
    </source>
</evidence>
<dbReference type="SUPFAM" id="SSF52540">
    <property type="entry name" value="P-loop containing nucleoside triphosphate hydrolases"/>
    <property type="match status" value="1"/>
</dbReference>
<dbReference type="AlphaFoldDB" id="A0A1H8KDV1"/>
<keyword evidence="2" id="KW-1003">Cell membrane</keyword>
<dbReference type="Pfam" id="PF00664">
    <property type="entry name" value="ABC_membrane"/>
    <property type="match status" value="1"/>
</dbReference>
<sequence length="629" mass="69247">MPTPSPLRWFERRLPPYPPAEPVLPPTGFLPFVWRMTAGARGYFVGMAALSALIAFYEVFLFATLGRVVDRLGEIRPSELITTHGTALTWLAGIMLASIALVALQTIVKHQALAINFPMRMRWNFHRLMLGQSMAFYAEEFAGRITTKIMQTALAVRDALFTTTDVVIGMGTYMITILLLTAGFDVRLMLPFLLWALAYALACWYFVPRLGQVSKAQANARAAMTGRITDAYTNIATVKLFSHTQREAGFARAAMDEFRATGYAQMRLVSQFEIANQVLMVALILGAGGLSLWLWMQGQVGIGAVAAVSAMALRLNGMSHWVMWEMTSLFESVGTIQDGINTLSRPRAVVDAPDARRLEVTQGEVRFEDVRFAYRSDAAPVIEQLNLTIRPGEKVGLIGRSGAGKSTLVNLLLRFQDVQAGRILIDGQDVRSVTQDSLRQHIGMVTQDTSLLHRAMRDNILYGRPDASDAEMIAAAERAEAHDFILQLSDREGRTGYEAQVGERGVKLSGGQRQRVAIARVMLKDAPILVLDEATSALDSEVEAAIQRSLHTLMEGKTVIAIAHRLSTIAALDRLIVLDKGQIVEQGTHQQLLARGGLYARLWQHQSGGFLGEQDDEIPEEELAIPGTA</sequence>